<gene>
    <name evidence="1" type="ORF">Tco_0681058</name>
</gene>
<sequence>MKINKRPAYLNVNELEFTPSIAPGATRKRLQVGVDDGSIEDLGISSFSPSSRSSYQQGLLHRPQQPRKIVNLSGDNGSYTIKQFEGNPEEISREMYLLTVDALEGKGTIKTSCFDFEEKAQCPLPLTRSVLSYSPKLSLLMKIWKENYADSKEQGISCDDVEDLDDQQFIVHTAQPMHTEERTAAKEVPLSSAEQALHDELDCLDDGKDENRLDKEKNVSTVFHSKGTANYNSSSNWQYTTDSADDISKDVFSLQTLLMSEEGGVVTTNKHGSYIDVPSIPRLDFIRFISKVQIIGKSTAGVQTRRVKLQEQPACLLVYLSQEETQESLKPLQMKVGLKRCKKNCFNSCCKRARLVAQGYRQKKVVDYVKCLHQLPEMLEAIRLFLAICIFHGLQLSIRWMSRSCILHYGNFTEMCMSNKPPGFERILLIPNKKDRRDIHVGWILKILCKKGIQDEFMGELTFFLGLQVSNSNVVFFYCQTKYVKVFSNKFDFRNFKPASTTLDAHNSLGKYEDGEDVVVLFIDFKSLQRFLIYMLSKGSLVTYDGDNHDRDSNFSDECQYLGRKT</sequence>
<organism evidence="1 2">
    <name type="scientific">Tanacetum coccineum</name>
    <dbReference type="NCBI Taxonomy" id="301880"/>
    <lineage>
        <taxon>Eukaryota</taxon>
        <taxon>Viridiplantae</taxon>
        <taxon>Streptophyta</taxon>
        <taxon>Embryophyta</taxon>
        <taxon>Tracheophyta</taxon>
        <taxon>Spermatophyta</taxon>
        <taxon>Magnoliopsida</taxon>
        <taxon>eudicotyledons</taxon>
        <taxon>Gunneridae</taxon>
        <taxon>Pentapetalae</taxon>
        <taxon>asterids</taxon>
        <taxon>campanulids</taxon>
        <taxon>Asterales</taxon>
        <taxon>Asteraceae</taxon>
        <taxon>Asteroideae</taxon>
        <taxon>Anthemideae</taxon>
        <taxon>Anthemidinae</taxon>
        <taxon>Tanacetum</taxon>
    </lineage>
</organism>
<name>A0ABQ4XMJ7_9ASTR</name>
<reference evidence="1" key="2">
    <citation type="submission" date="2022-01" db="EMBL/GenBank/DDBJ databases">
        <authorList>
            <person name="Yamashiro T."/>
            <person name="Shiraishi A."/>
            <person name="Satake H."/>
            <person name="Nakayama K."/>
        </authorList>
    </citation>
    <scope>NUCLEOTIDE SEQUENCE</scope>
</reference>
<dbReference type="EMBL" id="BQNB010009651">
    <property type="protein sequence ID" value="GJS66494.1"/>
    <property type="molecule type" value="Genomic_DNA"/>
</dbReference>
<reference evidence="1" key="1">
    <citation type="journal article" date="2022" name="Int. J. Mol. Sci.">
        <title>Draft Genome of Tanacetum Coccineum: Genomic Comparison of Closely Related Tanacetum-Family Plants.</title>
        <authorList>
            <person name="Yamashiro T."/>
            <person name="Shiraishi A."/>
            <person name="Nakayama K."/>
            <person name="Satake H."/>
        </authorList>
    </citation>
    <scope>NUCLEOTIDE SEQUENCE</scope>
</reference>
<accession>A0ABQ4XMJ7</accession>
<keyword evidence="2" id="KW-1185">Reference proteome</keyword>
<protein>
    <submittedName>
        <fullName evidence="1">Uncharacterized protein</fullName>
    </submittedName>
</protein>
<evidence type="ECO:0000313" key="1">
    <source>
        <dbReference type="EMBL" id="GJS66494.1"/>
    </source>
</evidence>
<dbReference type="Proteomes" id="UP001151760">
    <property type="component" value="Unassembled WGS sequence"/>
</dbReference>
<comment type="caution">
    <text evidence="1">The sequence shown here is derived from an EMBL/GenBank/DDBJ whole genome shotgun (WGS) entry which is preliminary data.</text>
</comment>
<evidence type="ECO:0000313" key="2">
    <source>
        <dbReference type="Proteomes" id="UP001151760"/>
    </source>
</evidence>
<proteinExistence type="predicted"/>